<keyword evidence="5" id="KW-1185">Reference proteome</keyword>
<feature type="domain" description="STAS" evidence="3">
    <location>
        <begin position="14"/>
        <end position="104"/>
    </location>
</feature>
<dbReference type="Proteomes" id="UP001183643">
    <property type="component" value="Unassembled WGS sequence"/>
</dbReference>
<evidence type="ECO:0000313" key="4">
    <source>
        <dbReference type="EMBL" id="MDR7274965.1"/>
    </source>
</evidence>
<protein>
    <recommendedName>
        <fullName evidence="2">Anti-sigma factor antagonist</fullName>
    </recommendedName>
</protein>
<reference evidence="4" key="1">
    <citation type="submission" date="2023-07" db="EMBL/GenBank/DDBJ databases">
        <title>Sequencing the genomes of 1000 actinobacteria strains.</title>
        <authorList>
            <person name="Klenk H.-P."/>
        </authorList>
    </citation>
    <scope>NUCLEOTIDE SEQUENCE</scope>
    <source>
        <strain evidence="4">DSM 44707</strain>
    </source>
</reference>
<dbReference type="GO" id="GO:0043856">
    <property type="term" value="F:anti-sigma factor antagonist activity"/>
    <property type="evidence" value="ECO:0007669"/>
    <property type="project" value="InterPro"/>
</dbReference>
<dbReference type="InterPro" id="IPR036513">
    <property type="entry name" value="STAS_dom_sf"/>
</dbReference>
<dbReference type="EMBL" id="JAVDYB010000001">
    <property type="protein sequence ID" value="MDR7274965.1"/>
    <property type="molecule type" value="Genomic_DNA"/>
</dbReference>
<dbReference type="AlphaFoldDB" id="A0AAE4CAV3"/>
<gene>
    <name evidence="4" type="ORF">J2S41_001743</name>
</gene>
<name>A0AAE4CAV3_9ACTN</name>
<dbReference type="InterPro" id="IPR002645">
    <property type="entry name" value="STAS_dom"/>
</dbReference>
<organism evidence="4 5">
    <name type="scientific">Catenuloplanes atrovinosus</name>
    <dbReference type="NCBI Taxonomy" id="137266"/>
    <lineage>
        <taxon>Bacteria</taxon>
        <taxon>Bacillati</taxon>
        <taxon>Actinomycetota</taxon>
        <taxon>Actinomycetes</taxon>
        <taxon>Micromonosporales</taxon>
        <taxon>Micromonosporaceae</taxon>
        <taxon>Catenuloplanes</taxon>
    </lineage>
</organism>
<dbReference type="Gene3D" id="3.30.750.24">
    <property type="entry name" value="STAS domain"/>
    <property type="match status" value="1"/>
</dbReference>
<dbReference type="CDD" id="cd07043">
    <property type="entry name" value="STAS_anti-anti-sigma_factors"/>
    <property type="match status" value="1"/>
</dbReference>
<evidence type="ECO:0000259" key="3">
    <source>
        <dbReference type="PROSITE" id="PS50801"/>
    </source>
</evidence>
<sequence length="104" mass="11109">MTDLMLRRSGHPTGDLTLHVAGEIDGATAPSLERALLDALATAPRHLLIDGTDITFCDSRGLATLITAWRTAGQTGVTMSIRPSPRLRRVMALSGIDSLFDLVP</sequence>
<proteinExistence type="inferred from homology"/>
<dbReference type="PROSITE" id="PS50801">
    <property type="entry name" value="STAS"/>
    <property type="match status" value="1"/>
</dbReference>
<comment type="similarity">
    <text evidence="1 2">Belongs to the anti-sigma-factor antagonist family.</text>
</comment>
<dbReference type="PANTHER" id="PTHR33495">
    <property type="entry name" value="ANTI-SIGMA FACTOR ANTAGONIST TM_1081-RELATED-RELATED"/>
    <property type="match status" value="1"/>
</dbReference>
<dbReference type="Pfam" id="PF13466">
    <property type="entry name" value="STAS_2"/>
    <property type="match status" value="1"/>
</dbReference>
<dbReference type="NCBIfam" id="TIGR00377">
    <property type="entry name" value="ant_ant_sig"/>
    <property type="match status" value="1"/>
</dbReference>
<accession>A0AAE4CAV3</accession>
<evidence type="ECO:0000256" key="2">
    <source>
        <dbReference type="RuleBase" id="RU003749"/>
    </source>
</evidence>
<dbReference type="PANTHER" id="PTHR33495:SF13">
    <property type="entry name" value="ANTI-SIGMA-F FACTOR ANTAGONIST RSFB"/>
    <property type="match status" value="1"/>
</dbReference>
<dbReference type="RefSeq" id="WP_310365331.1">
    <property type="nucleotide sequence ID" value="NZ_JAVDYB010000001.1"/>
</dbReference>
<dbReference type="InterPro" id="IPR058548">
    <property type="entry name" value="MlaB-like_STAS"/>
</dbReference>
<evidence type="ECO:0000313" key="5">
    <source>
        <dbReference type="Proteomes" id="UP001183643"/>
    </source>
</evidence>
<evidence type="ECO:0000256" key="1">
    <source>
        <dbReference type="ARBA" id="ARBA00009013"/>
    </source>
</evidence>
<dbReference type="SUPFAM" id="SSF52091">
    <property type="entry name" value="SpoIIaa-like"/>
    <property type="match status" value="1"/>
</dbReference>
<comment type="caution">
    <text evidence="4">The sequence shown here is derived from an EMBL/GenBank/DDBJ whole genome shotgun (WGS) entry which is preliminary data.</text>
</comment>
<dbReference type="InterPro" id="IPR003658">
    <property type="entry name" value="Anti-sigma_ant"/>
</dbReference>